<feature type="compositionally biased region" description="Basic residues" evidence="3">
    <location>
        <begin position="22"/>
        <end position="35"/>
    </location>
</feature>
<comment type="caution">
    <text evidence="5">The sequence shown here is derived from an EMBL/GenBank/DDBJ whole genome shotgun (WGS) entry which is preliminary data.</text>
</comment>
<evidence type="ECO:0000313" key="6">
    <source>
        <dbReference type="Proteomes" id="UP001151518"/>
    </source>
</evidence>
<evidence type="ECO:0000259" key="4">
    <source>
        <dbReference type="PROSITE" id="PS50102"/>
    </source>
</evidence>
<dbReference type="Gene3D" id="3.30.70.330">
    <property type="match status" value="1"/>
</dbReference>
<feature type="domain" description="RRM" evidence="4">
    <location>
        <begin position="162"/>
        <end position="239"/>
    </location>
</feature>
<protein>
    <recommendedName>
        <fullName evidence="4">RRM domain-containing protein</fullName>
    </recommendedName>
</protein>
<feature type="region of interest" description="Disordered" evidence="3">
    <location>
        <begin position="19"/>
        <end position="70"/>
    </location>
</feature>
<gene>
    <name evidence="5" type="ORF">GGI25_005527</name>
</gene>
<name>A0A9W8KWD3_9FUNG</name>
<dbReference type="InterPro" id="IPR012677">
    <property type="entry name" value="Nucleotide-bd_a/b_plait_sf"/>
</dbReference>
<dbReference type="EMBL" id="JANBTW010000104">
    <property type="protein sequence ID" value="KAJ2671368.1"/>
    <property type="molecule type" value="Genomic_DNA"/>
</dbReference>
<feature type="compositionally biased region" description="Polar residues" evidence="3">
    <location>
        <begin position="269"/>
        <end position="278"/>
    </location>
</feature>
<feature type="compositionally biased region" description="Polar residues" evidence="3">
    <location>
        <begin position="246"/>
        <end position="257"/>
    </location>
</feature>
<dbReference type="PANTHER" id="PTHR19965:SF82">
    <property type="entry name" value="THO COMPLEX SUBUNIT 4"/>
    <property type="match status" value="1"/>
</dbReference>
<organism evidence="5 6">
    <name type="scientific">Coemansia spiralis</name>
    <dbReference type="NCBI Taxonomy" id="417178"/>
    <lineage>
        <taxon>Eukaryota</taxon>
        <taxon>Fungi</taxon>
        <taxon>Fungi incertae sedis</taxon>
        <taxon>Zoopagomycota</taxon>
        <taxon>Kickxellomycotina</taxon>
        <taxon>Kickxellomycetes</taxon>
        <taxon>Kickxellales</taxon>
        <taxon>Kickxellaceae</taxon>
        <taxon>Coemansia</taxon>
    </lineage>
</organism>
<dbReference type="InterPro" id="IPR035979">
    <property type="entry name" value="RBD_domain_sf"/>
</dbReference>
<dbReference type="PROSITE" id="PS50102">
    <property type="entry name" value="RRM"/>
    <property type="match status" value="1"/>
</dbReference>
<evidence type="ECO:0000256" key="1">
    <source>
        <dbReference type="ARBA" id="ARBA00022884"/>
    </source>
</evidence>
<feature type="region of interest" description="Disordered" evidence="3">
    <location>
        <begin position="244"/>
        <end position="278"/>
    </location>
</feature>
<dbReference type="Proteomes" id="UP001151518">
    <property type="component" value="Unassembled WGS sequence"/>
</dbReference>
<keyword evidence="1 2" id="KW-0694">RNA-binding</keyword>
<evidence type="ECO:0000256" key="3">
    <source>
        <dbReference type="SAM" id="MobiDB-lite"/>
    </source>
</evidence>
<dbReference type="OrthoDB" id="6159137at2759"/>
<dbReference type="CDD" id="cd00590">
    <property type="entry name" value="RRM_SF"/>
    <property type="match status" value="1"/>
</dbReference>
<dbReference type="Pfam" id="PF00076">
    <property type="entry name" value="RRM_1"/>
    <property type="match status" value="1"/>
</dbReference>
<evidence type="ECO:0000313" key="5">
    <source>
        <dbReference type="EMBL" id="KAJ2671368.1"/>
    </source>
</evidence>
<proteinExistence type="predicted"/>
<dbReference type="InterPro" id="IPR051229">
    <property type="entry name" value="ALYREF_mRNA_export"/>
</dbReference>
<dbReference type="GO" id="GO:0005634">
    <property type="term" value="C:nucleus"/>
    <property type="evidence" value="ECO:0007669"/>
    <property type="project" value="TreeGrafter"/>
</dbReference>
<dbReference type="GO" id="GO:0003729">
    <property type="term" value="F:mRNA binding"/>
    <property type="evidence" value="ECO:0007669"/>
    <property type="project" value="TreeGrafter"/>
</dbReference>
<feature type="compositionally biased region" description="Basic residues" evidence="3">
    <location>
        <begin position="56"/>
        <end position="67"/>
    </location>
</feature>
<feature type="compositionally biased region" description="Low complexity" evidence="3">
    <location>
        <begin position="36"/>
        <end position="46"/>
    </location>
</feature>
<dbReference type="InterPro" id="IPR000504">
    <property type="entry name" value="RRM_dom"/>
</dbReference>
<dbReference type="SUPFAM" id="SSF54928">
    <property type="entry name" value="RNA-binding domain, RBD"/>
    <property type="match status" value="1"/>
</dbReference>
<dbReference type="SMART" id="SM00360">
    <property type="entry name" value="RRM"/>
    <property type="match status" value="1"/>
</dbReference>
<dbReference type="AlphaFoldDB" id="A0A9W8KWD3"/>
<reference evidence="5" key="1">
    <citation type="submission" date="2022-07" db="EMBL/GenBank/DDBJ databases">
        <title>Phylogenomic reconstructions and comparative analyses of Kickxellomycotina fungi.</title>
        <authorList>
            <person name="Reynolds N.K."/>
            <person name="Stajich J.E."/>
            <person name="Barry K."/>
            <person name="Grigoriev I.V."/>
            <person name="Crous P."/>
            <person name="Smith M.E."/>
        </authorList>
    </citation>
    <scope>NUCLEOTIDE SEQUENCE</scope>
    <source>
        <strain evidence="5">NRRL 3115</strain>
    </source>
</reference>
<feature type="compositionally biased region" description="Basic residues" evidence="3">
    <location>
        <begin position="259"/>
        <end position="268"/>
    </location>
</feature>
<dbReference type="PANTHER" id="PTHR19965">
    <property type="entry name" value="RNA AND EXPORT FACTOR BINDING PROTEIN"/>
    <property type="match status" value="1"/>
</dbReference>
<accession>A0A9W8KWD3</accession>
<sequence length="278" mass="29244">MDQLNTRLDQSLEQIIKETRQQRRKNQTALAKKKTAAALKKTQTGTMAASATGAKKPNRRAKNKSGKAVKAATAKDSESAAIASTKGAIAARLGAGAAATKVIGKGRLAGRVGKSQKVPKAEANGRLAGMADRKKGVELKKKLAKTGQQNVKISIKGEAGPATIFISNLDTEASAEDVKSCFKQFGTVKNCTLLYDHNGRASGHAEITYAAKAAAEEAVAKLNNALADGRTLTVRLVSASKKGAPQTASFANNSPASSLHKKNRKYNKRSTSGRMDID</sequence>
<evidence type="ECO:0000256" key="2">
    <source>
        <dbReference type="PROSITE-ProRule" id="PRU00176"/>
    </source>
</evidence>